<dbReference type="STRING" id="7918.ENSLOCP00000010155"/>
<dbReference type="InParanoid" id="W5MP46"/>
<dbReference type="GeneTree" id="ENSGT00950000182957"/>
<dbReference type="Pfam" id="PF06060">
    <property type="entry name" value="Mesothelin"/>
    <property type="match status" value="1"/>
</dbReference>
<dbReference type="OMA" id="QYFENNF"/>
<name>W5MP46_LEPOC</name>
<reference evidence="7" key="2">
    <citation type="submission" date="2025-08" db="UniProtKB">
        <authorList>
            <consortium name="Ensembl"/>
        </authorList>
    </citation>
    <scope>IDENTIFICATION</scope>
</reference>
<protein>
    <submittedName>
        <fullName evidence="7">Otoancorin</fullName>
    </submittedName>
</protein>
<dbReference type="Bgee" id="ENSLOCG00000008360">
    <property type="expression patterns" value="Expressed in ovary and 4 other cell types or tissues"/>
</dbReference>
<evidence type="ECO:0000256" key="3">
    <source>
        <dbReference type="ARBA" id="ARBA00022729"/>
    </source>
</evidence>
<dbReference type="Ensembl" id="ENSLOCT00000010167.1">
    <property type="protein sequence ID" value="ENSLOCP00000010155.1"/>
    <property type="gene ID" value="ENSLOCG00000008360.1"/>
</dbReference>
<dbReference type="InterPro" id="IPR026664">
    <property type="entry name" value="Stereocilin-rel"/>
</dbReference>
<evidence type="ECO:0000256" key="2">
    <source>
        <dbReference type="ARBA" id="ARBA00011016"/>
    </source>
</evidence>
<evidence type="ECO:0000313" key="7">
    <source>
        <dbReference type="Ensembl" id="ENSLOCP00000010155.1"/>
    </source>
</evidence>
<keyword evidence="6" id="KW-0325">Glycoprotein</keyword>
<dbReference type="GO" id="GO:0009986">
    <property type="term" value="C:cell surface"/>
    <property type="evidence" value="ECO:0000318"/>
    <property type="project" value="GO_Central"/>
</dbReference>
<dbReference type="HOGENOM" id="CLU_291462_0_0_1"/>
<comment type="subcellular location">
    <subcellularLocation>
        <location evidence="1">Membrane</location>
    </subcellularLocation>
</comment>
<dbReference type="Proteomes" id="UP000018468">
    <property type="component" value="Linkage group LG13"/>
</dbReference>
<dbReference type="GO" id="GO:0007160">
    <property type="term" value="P:cell-matrix adhesion"/>
    <property type="evidence" value="ECO:0000318"/>
    <property type="project" value="GO_Central"/>
</dbReference>
<organism evidence="7 8">
    <name type="scientific">Lepisosteus oculatus</name>
    <name type="common">Spotted gar</name>
    <dbReference type="NCBI Taxonomy" id="7918"/>
    <lineage>
        <taxon>Eukaryota</taxon>
        <taxon>Metazoa</taxon>
        <taxon>Chordata</taxon>
        <taxon>Craniata</taxon>
        <taxon>Vertebrata</taxon>
        <taxon>Euteleostomi</taxon>
        <taxon>Actinopterygii</taxon>
        <taxon>Neopterygii</taxon>
        <taxon>Holostei</taxon>
        <taxon>Semionotiformes</taxon>
        <taxon>Lepisosteidae</taxon>
        <taxon>Lepisosteus</taxon>
    </lineage>
</organism>
<keyword evidence="3" id="KW-0732">Signal</keyword>
<comment type="similarity">
    <text evidence="2">Belongs to the mesothelin family.</text>
</comment>
<proteinExistence type="inferred from homology"/>
<dbReference type="GO" id="GO:0016020">
    <property type="term" value="C:membrane"/>
    <property type="evidence" value="ECO:0007669"/>
    <property type="project" value="UniProtKB-SubCell"/>
</dbReference>
<dbReference type="eggNOG" id="ENOG502QU5H">
    <property type="taxonomic scope" value="Eukaryota"/>
</dbReference>
<dbReference type="PANTHER" id="PTHR23412:SF18">
    <property type="entry name" value="OTOANCORIN"/>
    <property type="match status" value="1"/>
</dbReference>
<sequence>MERITTILRDYQNVLIQEPQRLVSDLGTLDTQQFTTALRLLFLGRKEQTSLIDVDFDVMKSALERSPGGNRSLFAVARERCVPALRRGTCVDLLGAILSLSAGEFVQDDFIAQLPADLPEDIFRNLTAVFKDLYDMFSAATQRSIYKWIIQGLQKTSKSNQGSQFWVTAENLWFLGRYIVHLAVHNINGISLSEMRMFINYDNATKQLDSVYDIKHATAKAFLRRVGACGFDMANTSIAYRSAPLRPACAPRTRRLGLLVCFYDNAQQLDVADARSLLHQLIKCNQLRGNQADVQKLKSQLLAIVMRNRTLNESLGSVSDAVVGLTPSQLESLSAQAVQSSIAVLQQVSGWTRSQTIVLVHKYIGTSKFLSFSNISQLGSLISGVDANLFYSVTTEELSRALESTLSRYSAQLNPAQQHAIVSQMLTAADVGAVVRRIPGLFFLEVSLSTLLRLPSLETEELEQKQLTRSQAFFLYGSLSRRTSTTDLISTGQLLKGISCEDIQRMNSSSFVTNFTLFEKNFHLLSPFQMNCLAWKYWEVLHTTNTTIPPLLLSVLPVEYLDNMPTSSCKSFLGALGRVSLDLLTVYEEKQEAVIKKVLQCLGEGVRDEYDVDVMGQLLCHLPANTIRARIAPPALPAALRQFRSCPKLSQEQKDAVKSKMAQLYGSPQGWSAELAQDLGPLVTLLSREEITAIANKYPEEVLPLAASGAGGSLPEEFLAALFDSVRGTGAGEITATNPESAQCDAVRAPSVDEIRKLLEANVYWSDVELQCMSDDTFTQTVELLGSVSRYNMSQLSTLKTRAMQAWGALSTWKSYHVISLGAIALALTVEDIQELDLSSIDTLTALSQQTAWSPQQLSSLLSRFLETSGLTLATLRGSDLAGLGVILCGVEPSQVHLIGPAAYSATAARIGTLPCAQPVLRELKKTAERVFGAVGTWNSSVLQEVGAVAAGMTVEELRALRAELMPYLQPGAVAAIPPEHFRELSREQIQSLGPENAAAVTPSQCAHLSQEQLQGLQAARDGLRDSHVSANQSPGTVNSGTGARLRFGSPLWLWTACSCGCLLGERLL</sequence>
<evidence type="ECO:0000256" key="5">
    <source>
        <dbReference type="ARBA" id="ARBA00023136"/>
    </source>
</evidence>
<dbReference type="InterPro" id="IPR010335">
    <property type="entry name" value="Mesothelin"/>
</dbReference>
<keyword evidence="8" id="KW-1185">Reference proteome</keyword>
<reference evidence="7" key="3">
    <citation type="submission" date="2025-09" db="UniProtKB">
        <authorList>
            <consortium name="Ensembl"/>
        </authorList>
    </citation>
    <scope>IDENTIFICATION</scope>
</reference>
<evidence type="ECO:0000256" key="6">
    <source>
        <dbReference type="ARBA" id="ARBA00023180"/>
    </source>
</evidence>
<evidence type="ECO:0000256" key="1">
    <source>
        <dbReference type="ARBA" id="ARBA00004370"/>
    </source>
</evidence>
<dbReference type="EMBL" id="AHAT01013690">
    <property type="status" value="NOT_ANNOTATED_CDS"/>
    <property type="molecule type" value="Genomic_DNA"/>
</dbReference>
<accession>W5MP46</accession>
<dbReference type="PANTHER" id="PTHR23412">
    <property type="entry name" value="STEREOCILIN RELATED"/>
    <property type="match status" value="1"/>
</dbReference>
<reference evidence="8" key="1">
    <citation type="submission" date="2011-12" db="EMBL/GenBank/DDBJ databases">
        <title>The Draft Genome of Lepisosteus oculatus.</title>
        <authorList>
            <consortium name="The Broad Institute Genome Assembly &amp; Analysis Group"/>
            <consortium name="Computational R&amp;D Group"/>
            <consortium name="and Sequencing Platform"/>
            <person name="Di Palma F."/>
            <person name="Alfoldi J."/>
            <person name="Johnson J."/>
            <person name="Berlin A."/>
            <person name="Gnerre S."/>
            <person name="Jaffe D."/>
            <person name="MacCallum I."/>
            <person name="Young S."/>
            <person name="Walker B.J."/>
            <person name="Lander E.S."/>
            <person name="Lindblad-Toh K."/>
        </authorList>
    </citation>
    <scope>NUCLEOTIDE SEQUENCE [LARGE SCALE GENOMIC DNA]</scope>
</reference>
<keyword evidence="5" id="KW-0472">Membrane</keyword>
<dbReference type="AlphaFoldDB" id="W5MP46"/>
<evidence type="ECO:0000313" key="8">
    <source>
        <dbReference type="Proteomes" id="UP000018468"/>
    </source>
</evidence>
<evidence type="ECO:0000256" key="4">
    <source>
        <dbReference type="ARBA" id="ARBA00022889"/>
    </source>
</evidence>
<keyword evidence="4" id="KW-0130">Cell adhesion</keyword>